<comment type="caution">
    <text evidence="1">The sequence shown here is derived from an EMBL/GenBank/DDBJ whole genome shotgun (WGS) entry which is preliminary data.</text>
</comment>
<accession>A0A4R6SV74</accession>
<dbReference type="EMBL" id="SNYC01000004">
    <property type="protein sequence ID" value="TDQ09226.1"/>
    <property type="molecule type" value="Genomic_DNA"/>
</dbReference>
<evidence type="ECO:0000313" key="1">
    <source>
        <dbReference type="EMBL" id="TDQ09226.1"/>
    </source>
</evidence>
<protein>
    <submittedName>
        <fullName evidence="1">Uncharacterized protein</fullName>
    </submittedName>
</protein>
<dbReference type="RefSeq" id="WP_133575329.1">
    <property type="nucleotide sequence ID" value="NZ_SNYC01000004.1"/>
</dbReference>
<keyword evidence="2" id="KW-1185">Reference proteome</keyword>
<name>A0A4R6SV74_9SPHI</name>
<dbReference type="Proteomes" id="UP000295620">
    <property type="component" value="Unassembled WGS sequence"/>
</dbReference>
<dbReference type="AlphaFoldDB" id="A0A4R6SV74"/>
<proteinExistence type="predicted"/>
<sequence length="67" mass="7344">MLAEVGETHLEGHKKASDITTAGSEPAFYKAEIKYLNTCKAWIGQSEYDESDIGNITVLAVNKQTVK</sequence>
<gene>
    <name evidence="1" type="ORF">ATK78_1380</name>
</gene>
<organism evidence="1 2">
    <name type="scientific">Pedobacter metabolipauper</name>
    <dbReference type="NCBI Taxonomy" id="425513"/>
    <lineage>
        <taxon>Bacteria</taxon>
        <taxon>Pseudomonadati</taxon>
        <taxon>Bacteroidota</taxon>
        <taxon>Sphingobacteriia</taxon>
        <taxon>Sphingobacteriales</taxon>
        <taxon>Sphingobacteriaceae</taxon>
        <taxon>Pedobacter</taxon>
    </lineage>
</organism>
<evidence type="ECO:0000313" key="2">
    <source>
        <dbReference type="Proteomes" id="UP000295620"/>
    </source>
</evidence>
<reference evidence="1 2" key="1">
    <citation type="submission" date="2019-03" db="EMBL/GenBank/DDBJ databases">
        <title>Genomic Encyclopedia of Archaeal and Bacterial Type Strains, Phase II (KMG-II): from individual species to whole genera.</title>
        <authorList>
            <person name="Goeker M."/>
        </authorList>
    </citation>
    <scope>NUCLEOTIDE SEQUENCE [LARGE SCALE GENOMIC DNA]</scope>
    <source>
        <strain evidence="1 2">DSM 19035</strain>
    </source>
</reference>